<evidence type="ECO:0000313" key="8">
    <source>
        <dbReference type="Proteomes" id="UP000092666"/>
    </source>
</evidence>
<dbReference type="Pfam" id="PF04479">
    <property type="entry name" value="RTA1"/>
    <property type="match status" value="1"/>
</dbReference>
<dbReference type="OrthoDB" id="3358017at2759"/>
<accession>A0A1B9H2Z1</accession>
<dbReference type="GO" id="GO:0016020">
    <property type="term" value="C:membrane"/>
    <property type="evidence" value="ECO:0007669"/>
    <property type="project" value="UniProtKB-SubCell"/>
</dbReference>
<protein>
    <recommendedName>
        <fullName evidence="9">RTA1 domain-containing protein</fullName>
    </recommendedName>
</protein>
<keyword evidence="8" id="KW-1185">Reference proteome</keyword>
<evidence type="ECO:0008006" key="9">
    <source>
        <dbReference type="Google" id="ProtNLM"/>
    </source>
</evidence>
<organism evidence="7 8">
    <name type="scientific">Kwoniella heveanensis BCC8398</name>
    <dbReference type="NCBI Taxonomy" id="1296120"/>
    <lineage>
        <taxon>Eukaryota</taxon>
        <taxon>Fungi</taxon>
        <taxon>Dikarya</taxon>
        <taxon>Basidiomycota</taxon>
        <taxon>Agaricomycotina</taxon>
        <taxon>Tremellomycetes</taxon>
        <taxon>Tremellales</taxon>
        <taxon>Cryptococcaceae</taxon>
        <taxon>Kwoniella</taxon>
    </lineage>
</organism>
<evidence type="ECO:0000256" key="5">
    <source>
        <dbReference type="SAM" id="MobiDB-lite"/>
    </source>
</evidence>
<reference evidence="7 8" key="1">
    <citation type="submission" date="2013-07" db="EMBL/GenBank/DDBJ databases">
        <title>The Genome Sequence of Cryptococcus heveanensis BCC8398.</title>
        <authorList>
            <consortium name="The Broad Institute Genome Sequencing Platform"/>
            <person name="Cuomo C."/>
            <person name="Litvintseva A."/>
            <person name="Chen Y."/>
            <person name="Heitman J."/>
            <person name="Sun S."/>
            <person name="Springer D."/>
            <person name="Dromer F."/>
            <person name="Young S.K."/>
            <person name="Zeng Q."/>
            <person name="Gargeya S."/>
            <person name="Fitzgerald M."/>
            <person name="Abouelleil A."/>
            <person name="Alvarado L."/>
            <person name="Berlin A.M."/>
            <person name="Chapman S.B."/>
            <person name="Dewar J."/>
            <person name="Goldberg J."/>
            <person name="Griggs A."/>
            <person name="Gujja S."/>
            <person name="Hansen M."/>
            <person name="Howarth C."/>
            <person name="Imamovic A."/>
            <person name="Larimer J."/>
            <person name="McCowan C."/>
            <person name="Murphy C."/>
            <person name="Pearson M."/>
            <person name="Priest M."/>
            <person name="Roberts A."/>
            <person name="Saif S."/>
            <person name="Shea T."/>
            <person name="Sykes S."/>
            <person name="Wortman J."/>
            <person name="Nusbaum C."/>
            <person name="Birren B."/>
        </authorList>
    </citation>
    <scope>NUCLEOTIDE SEQUENCE [LARGE SCALE GENOMIC DNA]</scope>
    <source>
        <strain evidence="7 8">BCC8398</strain>
    </source>
</reference>
<gene>
    <name evidence="7" type="ORF">I316_00762</name>
</gene>
<proteinExistence type="predicted"/>
<feature type="transmembrane region" description="Helical" evidence="6">
    <location>
        <begin position="174"/>
        <end position="199"/>
    </location>
</feature>
<feature type="region of interest" description="Disordered" evidence="5">
    <location>
        <begin position="315"/>
        <end position="338"/>
    </location>
</feature>
<keyword evidence="2 6" id="KW-0812">Transmembrane</keyword>
<dbReference type="InterPro" id="IPR007568">
    <property type="entry name" value="RTA1"/>
</dbReference>
<keyword evidence="3 6" id="KW-1133">Transmembrane helix</keyword>
<reference evidence="8" key="2">
    <citation type="submission" date="2013-12" db="EMBL/GenBank/DDBJ databases">
        <title>Evolution of pathogenesis and genome organization in the Tremellales.</title>
        <authorList>
            <person name="Cuomo C."/>
            <person name="Litvintseva A."/>
            <person name="Heitman J."/>
            <person name="Chen Y."/>
            <person name="Sun S."/>
            <person name="Springer D."/>
            <person name="Dromer F."/>
            <person name="Young S."/>
            <person name="Zeng Q."/>
            <person name="Chapman S."/>
            <person name="Gujja S."/>
            <person name="Saif S."/>
            <person name="Birren B."/>
        </authorList>
    </citation>
    <scope>NUCLEOTIDE SEQUENCE [LARGE SCALE GENOMIC DNA]</scope>
    <source>
        <strain evidence="8">BCC8398</strain>
    </source>
</reference>
<evidence type="ECO:0000256" key="2">
    <source>
        <dbReference type="ARBA" id="ARBA00022692"/>
    </source>
</evidence>
<evidence type="ECO:0000256" key="1">
    <source>
        <dbReference type="ARBA" id="ARBA00004141"/>
    </source>
</evidence>
<dbReference type="STRING" id="1296120.A0A1B9H2Z1"/>
<feature type="transmembrane region" description="Helical" evidence="6">
    <location>
        <begin position="86"/>
        <end position="107"/>
    </location>
</feature>
<evidence type="ECO:0000256" key="6">
    <source>
        <dbReference type="SAM" id="Phobius"/>
    </source>
</evidence>
<feature type="transmembrane region" description="Helical" evidence="6">
    <location>
        <begin position="56"/>
        <end position="74"/>
    </location>
</feature>
<feature type="compositionally biased region" description="Low complexity" evidence="5">
    <location>
        <begin position="321"/>
        <end position="338"/>
    </location>
</feature>
<feature type="transmembrane region" description="Helical" evidence="6">
    <location>
        <begin position="128"/>
        <end position="154"/>
    </location>
</feature>
<evidence type="ECO:0000313" key="7">
    <source>
        <dbReference type="EMBL" id="OCF37635.1"/>
    </source>
</evidence>
<dbReference type="AlphaFoldDB" id="A0A1B9H2Z1"/>
<dbReference type="PANTHER" id="PTHR31465">
    <property type="entry name" value="PROTEIN RTA1-RELATED"/>
    <property type="match status" value="1"/>
</dbReference>
<dbReference type="Proteomes" id="UP000092666">
    <property type="component" value="Unassembled WGS sequence"/>
</dbReference>
<name>A0A1B9H2Z1_9TREE</name>
<evidence type="ECO:0000256" key="4">
    <source>
        <dbReference type="ARBA" id="ARBA00023136"/>
    </source>
</evidence>
<dbReference type="PANTHER" id="PTHR31465:SF1">
    <property type="entry name" value="PROTEIN RTA1-RELATED"/>
    <property type="match status" value="1"/>
</dbReference>
<sequence length="338" mass="36636">MPYTGPISKPPETGMAPFVEMGYIPSLPMGIIGCVTFLLASGGQLWWFVKKRGTRSVHGLFFFACVTEALGYGARLYNHGHIFSGMSFLLSISLIQVATILITAAIYKSIQRGLKYMPNGESLSPMRIRSMLTVFIILDVVWVLMQIAGQYFWAGAKAAEIVDDEAMFALGTSTLIFLAGNVLQAITIIIISVFCFVIYKRSIPIFASAPQDAVLPHLKPLMAQILISLGLFFVRLIIRIAHGAQGAYEQVGSHEVYFGVLDADGPPPITLTNPHSASSSATQPIFLIIVLWAARPLYKFIFPFGHPRFATQPRATTHVEAGAGSTVSGSAAGDHVKA</sequence>
<keyword evidence="4 6" id="KW-0472">Membrane</keyword>
<evidence type="ECO:0000256" key="3">
    <source>
        <dbReference type="ARBA" id="ARBA00022989"/>
    </source>
</evidence>
<feature type="transmembrane region" description="Helical" evidence="6">
    <location>
        <begin position="27"/>
        <end position="49"/>
    </location>
</feature>
<comment type="subcellular location">
    <subcellularLocation>
        <location evidence="1">Membrane</location>
        <topology evidence="1">Multi-pass membrane protein</topology>
    </subcellularLocation>
</comment>
<dbReference type="EMBL" id="KV700122">
    <property type="protein sequence ID" value="OCF37635.1"/>
    <property type="molecule type" value="Genomic_DNA"/>
</dbReference>